<comment type="catalytic activity">
    <reaction evidence="7">
        <text>a peptidoglycan chain = a peptidoglycan chain with N-acetyl-1,6-anhydromuramyl-[peptide] at the reducing end + a peptidoglycan chain with N-acetylglucosamine at the non-reducing end.</text>
        <dbReference type="EC" id="4.2.2.29"/>
    </reaction>
</comment>
<keyword evidence="4 7" id="KW-0472">Membrane</keyword>
<dbReference type="STRING" id="59374.FSU_1461"/>
<accession>C9RPF5</accession>
<evidence type="ECO:0000256" key="1">
    <source>
        <dbReference type="ARBA" id="ARBA00022475"/>
    </source>
</evidence>
<dbReference type="Proteomes" id="UP000000517">
    <property type="component" value="Chromosome"/>
</dbReference>
<sequence length="358" mass="40629">MLYEYTFYFANPLHFLLNFYAMKKIFSIAAIILVLTAVFAYFHVNQRLSAVSLNENTVILEIPKGSSPTKVLQILHEKEVWTDDLAFNLWCKLNKPALKAGWYEVPAHQSLDELTELFESGKNAVRKVTIPEGRASWEIPAYLQKSFPNLDTARWNKLVQDPKFARSLGIEGNSLEGYLLPDTYPFAINSDEESILRQMVAANFKVRDEMKARKSPMWDKLKNWHRVLTLASVVEEETGIPDERPLIAGVFHNRLDIGMPLGADPTVRFIFKNLTGPIYKSQLNSDSPYNTRKFPGLMPGPISNPGRKAIEATLFPAKTSALYFVAKDDGSHTHFFSTNLADHNKYKDVAAKNRGEKK</sequence>
<dbReference type="PANTHER" id="PTHR30518">
    <property type="entry name" value="ENDOLYTIC MUREIN TRANSGLYCOSYLASE"/>
    <property type="match status" value="1"/>
</dbReference>
<evidence type="ECO:0000256" key="6">
    <source>
        <dbReference type="ARBA" id="ARBA00023316"/>
    </source>
</evidence>
<protein>
    <recommendedName>
        <fullName evidence="7">Endolytic murein transglycosylase</fullName>
        <ecNumber evidence="7">4.2.2.29</ecNumber>
    </recommendedName>
    <alternativeName>
        <fullName evidence="7">Peptidoglycan lytic transglycosylase</fullName>
    </alternativeName>
    <alternativeName>
        <fullName evidence="7">Peptidoglycan polymerization terminase</fullName>
    </alternativeName>
</protein>
<evidence type="ECO:0000256" key="5">
    <source>
        <dbReference type="ARBA" id="ARBA00023239"/>
    </source>
</evidence>
<dbReference type="KEGG" id="fsc:FSU_1461"/>
<feature type="transmembrane region" description="Helical" evidence="7">
    <location>
        <begin position="25"/>
        <end position="44"/>
    </location>
</feature>
<gene>
    <name evidence="7" type="primary">mltG</name>
    <name evidence="8" type="ordered locus">Fisuc_1014</name>
    <name evidence="9" type="ordered locus">FSU_1461</name>
</gene>
<evidence type="ECO:0000313" key="8">
    <source>
        <dbReference type="EMBL" id="ACX74619.1"/>
    </source>
</evidence>
<reference evidence="8 11" key="1">
    <citation type="submission" date="2009-10" db="EMBL/GenBank/DDBJ databases">
        <title>Complete sequence of Fibrobacter succinogenes subsp. succinogenes S85.</title>
        <authorList>
            <consortium name="US DOE Joint Genome Institute"/>
            <person name="Lucas S."/>
            <person name="Copeland A."/>
            <person name="Lapidus A."/>
            <person name="Glavina del Rio T."/>
            <person name="Tice H."/>
            <person name="Bruce D."/>
            <person name="Goodwin L."/>
            <person name="Pitluck S."/>
            <person name="Chertkov O."/>
            <person name="Detter J.C."/>
            <person name="Han C."/>
            <person name="Tapia R."/>
            <person name="Larimer F."/>
            <person name="Land M."/>
            <person name="Hauser L."/>
            <person name="Kyrpides N."/>
            <person name="Mikhailova N."/>
            <person name="Weimer P.J."/>
            <person name="Stevenson D.M."/>
            <person name="Boyum J."/>
            <person name="Brumm P.I."/>
            <person name="Mead D."/>
        </authorList>
    </citation>
    <scope>NUCLEOTIDE SEQUENCE [LARGE SCALE GENOMIC DNA]</scope>
    <source>
        <strain evidence="11">ATCC 19169 / S85</strain>
        <strain evidence="8">S85</strain>
    </source>
</reference>
<keyword evidence="11" id="KW-1185">Reference proteome</keyword>
<keyword evidence="3 7" id="KW-1133">Transmembrane helix</keyword>
<comment type="function">
    <text evidence="7">Functions as a peptidoglycan terminase that cleaves nascent peptidoglycan strands endolytically to terminate their elongation.</text>
</comment>
<dbReference type="Gene3D" id="3.30.160.60">
    <property type="entry name" value="Classic Zinc Finger"/>
    <property type="match status" value="1"/>
</dbReference>
<dbReference type="GO" id="GO:0009252">
    <property type="term" value="P:peptidoglycan biosynthetic process"/>
    <property type="evidence" value="ECO:0007669"/>
    <property type="project" value="UniProtKB-UniRule"/>
</dbReference>
<dbReference type="EC" id="4.2.2.29" evidence="7"/>
<keyword evidence="7" id="KW-0997">Cell inner membrane</keyword>
<evidence type="ECO:0000256" key="2">
    <source>
        <dbReference type="ARBA" id="ARBA00022692"/>
    </source>
</evidence>
<dbReference type="Gene3D" id="3.30.1490.480">
    <property type="entry name" value="Endolytic murein transglycosylase"/>
    <property type="match status" value="1"/>
</dbReference>
<dbReference type="AlphaFoldDB" id="C9RPF5"/>
<evidence type="ECO:0000256" key="7">
    <source>
        <dbReference type="HAMAP-Rule" id="MF_02065"/>
    </source>
</evidence>
<dbReference type="eggNOG" id="COG1559">
    <property type="taxonomic scope" value="Bacteria"/>
</dbReference>
<dbReference type="Proteomes" id="UP000001497">
    <property type="component" value="Chromosome"/>
</dbReference>
<comment type="similarity">
    <text evidence="7">Belongs to the transglycosylase MltG family.</text>
</comment>
<evidence type="ECO:0000313" key="10">
    <source>
        <dbReference type="Proteomes" id="UP000000517"/>
    </source>
</evidence>
<dbReference type="PANTHER" id="PTHR30518:SF2">
    <property type="entry name" value="ENDOLYTIC MUREIN TRANSGLYCOSYLASE"/>
    <property type="match status" value="1"/>
</dbReference>
<dbReference type="GO" id="GO:0005886">
    <property type="term" value="C:plasma membrane"/>
    <property type="evidence" value="ECO:0007669"/>
    <property type="project" value="UniProtKB-SubCell"/>
</dbReference>
<evidence type="ECO:0000256" key="3">
    <source>
        <dbReference type="ARBA" id="ARBA00022989"/>
    </source>
</evidence>
<keyword evidence="1 7" id="KW-1003">Cell membrane</keyword>
<dbReference type="GO" id="GO:0008932">
    <property type="term" value="F:lytic endotransglycosylase activity"/>
    <property type="evidence" value="ECO:0007669"/>
    <property type="project" value="UniProtKB-UniRule"/>
</dbReference>
<dbReference type="EMBL" id="CP002158">
    <property type="protein sequence ID" value="ADL25621.1"/>
    <property type="molecule type" value="Genomic_DNA"/>
</dbReference>
<reference evidence="10" key="2">
    <citation type="submission" date="2010-08" db="EMBL/GenBank/DDBJ databases">
        <title>Complete sequence of Fibrobacter succinogenes subsp. succinogenes S85.</title>
        <authorList>
            <person name="Durkin A.S."/>
            <person name="Nelson K.E."/>
            <person name="Morrison M."/>
            <person name="Forsberg C.W."/>
            <person name="Wilson D.B."/>
            <person name="Russell J.B."/>
            <person name="Cann I.K.O."/>
            <person name="Mackie R.I."/>
            <person name="White B.A."/>
        </authorList>
    </citation>
    <scope>NUCLEOTIDE SEQUENCE [LARGE SCALE GENOMIC DNA]</scope>
    <source>
        <strain evidence="10">ATCC 19169 / S85</strain>
    </source>
</reference>
<evidence type="ECO:0000313" key="9">
    <source>
        <dbReference type="EMBL" id="ADL25621.1"/>
    </source>
</evidence>
<comment type="subcellular location">
    <subcellularLocation>
        <location evidence="7">Cell inner membrane</location>
        <topology evidence="7">Single-pass membrane protein</topology>
    </subcellularLocation>
</comment>
<keyword evidence="2 7" id="KW-0812">Transmembrane</keyword>
<dbReference type="PATRIC" id="fig|59374.8.peg.1410"/>
<evidence type="ECO:0000313" key="11">
    <source>
        <dbReference type="Proteomes" id="UP000001497"/>
    </source>
</evidence>
<dbReference type="KEGG" id="fsu:Fisuc_1014"/>
<dbReference type="InterPro" id="IPR003770">
    <property type="entry name" value="MLTG-like"/>
</dbReference>
<feature type="site" description="Important for catalytic activity" evidence="7">
    <location>
        <position position="237"/>
    </location>
</feature>
<dbReference type="HOGENOM" id="CLU_025574_2_0_0"/>
<dbReference type="Pfam" id="PF02618">
    <property type="entry name" value="YceG"/>
    <property type="match status" value="1"/>
</dbReference>
<organism evidence="9 10">
    <name type="scientific">Fibrobacter succinogenes (strain ATCC 19169 / S85)</name>
    <dbReference type="NCBI Taxonomy" id="59374"/>
    <lineage>
        <taxon>Bacteria</taxon>
        <taxon>Pseudomonadati</taxon>
        <taxon>Fibrobacterota</taxon>
        <taxon>Fibrobacteria</taxon>
        <taxon>Fibrobacterales</taxon>
        <taxon>Fibrobacteraceae</taxon>
        <taxon>Fibrobacter</taxon>
    </lineage>
</organism>
<dbReference type="HAMAP" id="MF_02065">
    <property type="entry name" value="MltG"/>
    <property type="match status" value="1"/>
</dbReference>
<proteinExistence type="inferred from homology"/>
<dbReference type="EMBL" id="CP001792">
    <property type="protein sequence ID" value="ACX74619.1"/>
    <property type="molecule type" value="Genomic_DNA"/>
</dbReference>
<evidence type="ECO:0000256" key="4">
    <source>
        <dbReference type="ARBA" id="ARBA00023136"/>
    </source>
</evidence>
<dbReference type="GO" id="GO:0071555">
    <property type="term" value="P:cell wall organization"/>
    <property type="evidence" value="ECO:0007669"/>
    <property type="project" value="UniProtKB-KW"/>
</dbReference>
<dbReference type="OrthoDB" id="9814591at2"/>
<dbReference type="CDD" id="cd08010">
    <property type="entry name" value="MltG_like"/>
    <property type="match status" value="1"/>
</dbReference>
<name>C9RPF5_FIBSS</name>
<reference evidence="9" key="3">
    <citation type="submission" date="2010-08" db="EMBL/GenBank/DDBJ databases">
        <authorList>
            <person name="Durkin A.S."/>
            <person name="Nelson K.E."/>
            <person name="Morrison M."/>
            <person name="Forsberg C.W."/>
            <person name="Wilson D.B."/>
            <person name="Russell J.B."/>
            <person name="Cann I.K.O."/>
            <person name="Mackie R.I."/>
            <person name="White B.A."/>
        </authorList>
    </citation>
    <scope>NUCLEOTIDE SEQUENCE</scope>
    <source>
        <strain evidence="9">S85</strain>
    </source>
</reference>
<keyword evidence="6 7" id="KW-0961">Cell wall biogenesis/degradation</keyword>
<dbReference type="NCBIfam" id="TIGR00247">
    <property type="entry name" value="endolytic transglycosylase MltG"/>
    <property type="match status" value="1"/>
</dbReference>
<keyword evidence="5 7" id="KW-0456">Lyase</keyword>